<gene>
    <name evidence="8" type="primary">CD55</name>
    <name evidence="8" type="ORF">G0U57_015040</name>
</gene>
<keyword evidence="9" id="KW-1185">Reference proteome</keyword>
<sequence length="362" mass="38501">MVLVAAVVSPGHCHPLWLLGFVVLLLPGACGLCGALPSLSHAIPADTNRTEGFPINTQVTYRCLDGFVKIPGKSDTVECLSNSQWSNMEEFCGRSCLAPPRLKSAVLSDEDLRKNYYPVGTTVSYVCRPAYEKTELSPVITCLENLTWMEAPEFCLGKSCGVPKSPEHGRPVDTTNNRFGAKVYILCDDGYQVSGQPFIQCLLNGDQVEWSKLPICQLITCSPPPNITNGMHNGSNVEIFGYNSSVTYKCDHNFSLTGEASIQCTTKDNINGVWNGSAPECKVIITQDKPTIVPPEGAEVAGSSSGSVLNTTGNSTAPEGKGLGMCIDIGIGTSIGIVVLGAVAAIIPLAILKKNRMKVGAS</sequence>
<dbReference type="EMBL" id="JAHGAV010000044">
    <property type="protein sequence ID" value="KAG6935525.1"/>
    <property type="molecule type" value="Genomic_DNA"/>
</dbReference>
<accession>A0A8T1T410</accession>
<dbReference type="Proteomes" id="UP000765507">
    <property type="component" value="Unassembled WGS sequence"/>
</dbReference>
<evidence type="ECO:0000256" key="2">
    <source>
        <dbReference type="ARBA" id="ARBA00022737"/>
    </source>
</evidence>
<keyword evidence="5" id="KW-0472">Membrane</keyword>
<feature type="domain" description="Sushi" evidence="7">
    <location>
        <begin position="219"/>
        <end position="283"/>
    </location>
</feature>
<evidence type="ECO:0000259" key="7">
    <source>
        <dbReference type="PROSITE" id="PS50923"/>
    </source>
</evidence>
<dbReference type="InterPro" id="IPR000436">
    <property type="entry name" value="Sushi_SCR_CCP_dom"/>
</dbReference>
<feature type="chain" id="PRO_5035767464" evidence="6">
    <location>
        <begin position="32"/>
        <end position="362"/>
    </location>
</feature>
<dbReference type="AlphaFoldDB" id="A0A8T1T410"/>
<feature type="domain" description="Sushi" evidence="7">
    <location>
        <begin position="158"/>
        <end position="218"/>
    </location>
</feature>
<keyword evidence="5" id="KW-1133">Transmembrane helix</keyword>
<evidence type="ECO:0000256" key="3">
    <source>
        <dbReference type="ARBA" id="ARBA00023157"/>
    </source>
</evidence>
<dbReference type="PANTHER" id="PTHR45656:SF4">
    <property type="entry name" value="PROTEIN CBR-CLEC-78"/>
    <property type="match status" value="1"/>
</dbReference>
<keyword evidence="5" id="KW-0812">Transmembrane</keyword>
<evidence type="ECO:0000256" key="4">
    <source>
        <dbReference type="PROSITE-ProRule" id="PRU00302"/>
    </source>
</evidence>
<dbReference type="PANTHER" id="PTHR45656">
    <property type="entry name" value="PROTEIN CBR-CLEC-78"/>
    <property type="match status" value="1"/>
</dbReference>
<evidence type="ECO:0000313" key="9">
    <source>
        <dbReference type="Proteomes" id="UP000765507"/>
    </source>
</evidence>
<dbReference type="InterPro" id="IPR035976">
    <property type="entry name" value="Sushi/SCR/CCP_sf"/>
</dbReference>
<name>A0A8T1T410_CHESE</name>
<evidence type="ECO:0000256" key="5">
    <source>
        <dbReference type="SAM" id="Phobius"/>
    </source>
</evidence>
<feature type="signal peptide" evidence="6">
    <location>
        <begin position="1"/>
        <end position="31"/>
    </location>
</feature>
<keyword evidence="2" id="KW-0677">Repeat</keyword>
<dbReference type="SUPFAM" id="SSF57535">
    <property type="entry name" value="Complement control module/SCR domain"/>
    <property type="match status" value="4"/>
</dbReference>
<proteinExistence type="predicted"/>
<feature type="domain" description="Sushi" evidence="7">
    <location>
        <begin position="94"/>
        <end position="157"/>
    </location>
</feature>
<dbReference type="PROSITE" id="PS50923">
    <property type="entry name" value="SUSHI"/>
    <property type="match status" value="3"/>
</dbReference>
<dbReference type="Gene3D" id="2.10.70.10">
    <property type="entry name" value="Complement Module, domain 1"/>
    <property type="match status" value="4"/>
</dbReference>
<evidence type="ECO:0000256" key="6">
    <source>
        <dbReference type="SAM" id="SignalP"/>
    </source>
</evidence>
<dbReference type="InterPro" id="IPR051277">
    <property type="entry name" value="SEZ6_CSMD_C4BPB_Regulators"/>
</dbReference>
<feature type="transmembrane region" description="Helical" evidence="5">
    <location>
        <begin position="329"/>
        <end position="352"/>
    </location>
</feature>
<dbReference type="CDD" id="cd00033">
    <property type="entry name" value="CCP"/>
    <property type="match status" value="4"/>
</dbReference>
<keyword evidence="3 4" id="KW-1015">Disulfide bond</keyword>
<organism evidence="8 9">
    <name type="scientific">Chelydra serpentina</name>
    <name type="common">Snapping turtle</name>
    <name type="synonym">Testudo serpentina</name>
    <dbReference type="NCBI Taxonomy" id="8475"/>
    <lineage>
        <taxon>Eukaryota</taxon>
        <taxon>Metazoa</taxon>
        <taxon>Chordata</taxon>
        <taxon>Craniata</taxon>
        <taxon>Vertebrata</taxon>
        <taxon>Euteleostomi</taxon>
        <taxon>Archelosauria</taxon>
        <taxon>Testudinata</taxon>
        <taxon>Testudines</taxon>
        <taxon>Cryptodira</taxon>
        <taxon>Durocryptodira</taxon>
        <taxon>Americhelydia</taxon>
        <taxon>Chelydroidea</taxon>
        <taxon>Chelydridae</taxon>
        <taxon>Chelydra</taxon>
    </lineage>
</organism>
<evidence type="ECO:0000256" key="1">
    <source>
        <dbReference type="ARBA" id="ARBA00022729"/>
    </source>
</evidence>
<protein>
    <submittedName>
        <fullName evidence="8">CD55 molecule (Cromer blood group)</fullName>
    </submittedName>
</protein>
<comment type="caution">
    <text evidence="4">Lacks conserved residue(s) required for the propagation of feature annotation.</text>
</comment>
<reference evidence="8 9" key="1">
    <citation type="journal article" date="2020" name="G3 (Bethesda)">
        <title>Draft Genome of the Common Snapping Turtle, Chelydra serpentina, a Model for Phenotypic Plasticity in Reptiles.</title>
        <authorList>
            <person name="Das D."/>
            <person name="Singh S.K."/>
            <person name="Bierstedt J."/>
            <person name="Erickson A."/>
            <person name="Galli G.L.J."/>
            <person name="Crossley D.A. 2nd"/>
            <person name="Rhen T."/>
        </authorList>
    </citation>
    <scope>NUCLEOTIDE SEQUENCE [LARGE SCALE GENOMIC DNA]</scope>
    <source>
        <strain evidence="8">KW</strain>
    </source>
</reference>
<dbReference type="Pfam" id="PF00084">
    <property type="entry name" value="Sushi"/>
    <property type="match status" value="4"/>
</dbReference>
<keyword evidence="4" id="KW-0768">Sushi</keyword>
<comment type="caution">
    <text evidence="8">The sequence shown here is derived from an EMBL/GenBank/DDBJ whole genome shotgun (WGS) entry which is preliminary data.</text>
</comment>
<dbReference type="OrthoDB" id="406096at2759"/>
<feature type="disulfide bond" evidence="4">
    <location>
        <begin position="221"/>
        <end position="264"/>
    </location>
</feature>
<evidence type="ECO:0000313" key="8">
    <source>
        <dbReference type="EMBL" id="KAG6935525.1"/>
    </source>
</evidence>
<dbReference type="SMART" id="SM00032">
    <property type="entry name" value="CCP"/>
    <property type="match status" value="4"/>
</dbReference>
<keyword evidence="1 6" id="KW-0732">Signal</keyword>